<proteinExistence type="predicted"/>
<evidence type="ECO:0000313" key="3">
    <source>
        <dbReference type="EnsemblMetazoa" id="CLYHEMP025034.1"/>
    </source>
</evidence>
<evidence type="ECO:0000259" key="2">
    <source>
        <dbReference type="PROSITE" id="PS00028"/>
    </source>
</evidence>
<accession>A0A7M6DRR5</accession>
<sequence>METYSCNLCNTFKARTLRRYMNHINLVHSNQLNFSIKCNVGGCPSIFKRYNSYYRHVIRHHNEVYKNIGIRADPNDEMNQDITIDDEVPGPNDDHGGLLNDNDDDHNMSDIEYDDDANDQELNIPRLYSSSDSSDSSDEEDCANEIVNDKDHLKKCAAMFILKTKERNRLTQATMDRITNNTTCLIDQYVDIVKQEIADRINSNEPVTAESIAEIFDDVGNVFDGLSTEAQHKSYVKANFPYVEPQKIKLGSILVRKKQKSEHVITEKEETFMYIPLLESLSQILRNGKLEKLLCKKPSSSRDGCYYDFFDGSIYKNDPYFAEHPKALVLILYHDELEVCNPLSSSAGEHKIDMYYYCIANLPPQYRSRHCAVKLLAIANASLVKKYGIEKILEPVIDELLLLHNGFEMEFENGQNKIIHGKVLVCLGDTPGQHLWAGFKEGVGTSYQKCRHCYCNFDELQSKFKLTDFTPRTETLHKQDCYEIENAPTEESRRDLSVAYGINKRSILMKIPGFNIITQLPQDIMHIAFEGVVQYELRLVIEYFIKTAKLTTLDNINASLINHSFGYTEVGSKPHKIKDTCFTGDEKYKLKFKADQARLFLRISSFVLEPLIDVDDEQFKFITQLVEIMQILCSSVIRKDTITELNQKLENHYIKFKELFPTCNLVPKHHYLLHIVDTIKMFGPPMRYSCYSFEAAHNYFKSIARVQNFKNLPLSLAKRYQYLETSNFGDSKETAVSHPLFDREKDYGVVSKLSDEERLSLRRNFDEFGLLPGIAFDELFKVSWLVRFGTKYNSNAILAVGVTESNLPMFGQVCSIYVIHDLIYFKVKLYRTLHYSEVFHAYNVDPTDEIHFLSYDSLLDYNVVHLKVDSNGNPYAQPKYSLKDIVLESIEGENPIDLH</sequence>
<name>A0A7M6DRR5_9CNID</name>
<evidence type="ECO:0000313" key="4">
    <source>
        <dbReference type="Proteomes" id="UP000594262"/>
    </source>
</evidence>
<dbReference type="GeneID" id="136806229"/>
<reference evidence="3" key="1">
    <citation type="submission" date="2021-01" db="UniProtKB">
        <authorList>
            <consortium name="EnsemblMetazoa"/>
        </authorList>
    </citation>
    <scope>IDENTIFICATION</scope>
</reference>
<feature type="domain" description="C2H2-type" evidence="2">
    <location>
        <begin position="38"/>
        <end position="61"/>
    </location>
</feature>
<protein>
    <recommendedName>
        <fullName evidence="2">C2H2-type domain-containing protein</fullName>
    </recommendedName>
</protein>
<dbReference type="InterPro" id="IPR013087">
    <property type="entry name" value="Znf_C2H2_type"/>
</dbReference>
<evidence type="ECO:0000256" key="1">
    <source>
        <dbReference type="SAM" id="MobiDB-lite"/>
    </source>
</evidence>
<dbReference type="PANTHER" id="PTHR46579">
    <property type="entry name" value="F5/8 TYPE C DOMAIN-CONTAINING PROTEIN-RELATED"/>
    <property type="match status" value="1"/>
</dbReference>
<keyword evidence="4" id="KW-1185">Reference proteome</keyword>
<organism evidence="3 4">
    <name type="scientific">Clytia hemisphaerica</name>
    <dbReference type="NCBI Taxonomy" id="252671"/>
    <lineage>
        <taxon>Eukaryota</taxon>
        <taxon>Metazoa</taxon>
        <taxon>Cnidaria</taxon>
        <taxon>Hydrozoa</taxon>
        <taxon>Hydroidolina</taxon>
        <taxon>Leptothecata</taxon>
        <taxon>Obeliida</taxon>
        <taxon>Clytiidae</taxon>
        <taxon>Clytia</taxon>
    </lineage>
</organism>
<dbReference type="AlphaFoldDB" id="A0A7M6DRR5"/>
<dbReference type="PROSITE" id="PS00028">
    <property type="entry name" value="ZINC_FINGER_C2H2_1"/>
    <property type="match status" value="1"/>
</dbReference>
<dbReference type="EnsemblMetazoa" id="CLYHEMT025034.1">
    <property type="protein sequence ID" value="CLYHEMP025034.1"/>
    <property type="gene ID" value="CLYHEMG025034"/>
</dbReference>
<dbReference type="RefSeq" id="XP_066918889.1">
    <property type="nucleotide sequence ID" value="XM_067062788.1"/>
</dbReference>
<dbReference type="Proteomes" id="UP000594262">
    <property type="component" value="Unplaced"/>
</dbReference>
<feature type="region of interest" description="Disordered" evidence="1">
    <location>
        <begin position="75"/>
        <end position="113"/>
    </location>
</feature>
<dbReference type="PANTHER" id="PTHR46579:SF1">
    <property type="entry name" value="F5_8 TYPE C DOMAIN-CONTAINING PROTEIN"/>
    <property type="match status" value="1"/>
</dbReference>
<dbReference type="SMART" id="SM00355">
    <property type="entry name" value="ZnF_C2H2"/>
    <property type="match status" value="2"/>
</dbReference>
<dbReference type="OrthoDB" id="5950509at2759"/>
<dbReference type="Gene3D" id="3.30.160.60">
    <property type="entry name" value="Classic Zinc Finger"/>
    <property type="match status" value="1"/>
</dbReference>
<feature type="compositionally biased region" description="Acidic residues" evidence="1">
    <location>
        <begin position="75"/>
        <end position="88"/>
    </location>
</feature>